<evidence type="ECO:0000313" key="1">
    <source>
        <dbReference type="EMBL" id="KAG6373939.1"/>
    </source>
</evidence>
<keyword evidence="2" id="KW-1185">Reference proteome</keyword>
<sequence>MADLALEQIPDFAGPDYDIIIHQGLIAGYQENEQQVVECLIVGWEAGRNTHVAA</sequence>
<organism evidence="1 2">
    <name type="scientific">Boletus reticuloceps</name>
    <dbReference type="NCBI Taxonomy" id="495285"/>
    <lineage>
        <taxon>Eukaryota</taxon>
        <taxon>Fungi</taxon>
        <taxon>Dikarya</taxon>
        <taxon>Basidiomycota</taxon>
        <taxon>Agaricomycotina</taxon>
        <taxon>Agaricomycetes</taxon>
        <taxon>Agaricomycetidae</taxon>
        <taxon>Boletales</taxon>
        <taxon>Boletineae</taxon>
        <taxon>Boletaceae</taxon>
        <taxon>Boletoideae</taxon>
        <taxon>Boletus</taxon>
    </lineage>
</organism>
<reference evidence="1" key="1">
    <citation type="submission" date="2021-03" db="EMBL/GenBank/DDBJ databases">
        <title>Evolutionary innovations through gain and loss of genes in the ectomycorrhizal Boletales.</title>
        <authorList>
            <person name="Wu G."/>
            <person name="Miyauchi S."/>
            <person name="Morin E."/>
            <person name="Yang Z.-L."/>
            <person name="Xu J."/>
            <person name="Martin F.M."/>
        </authorList>
    </citation>
    <scope>NUCLEOTIDE SEQUENCE</scope>
    <source>
        <strain evidence="1">BR01</strain>
    </source>
</reference>
<dbReference type="AlphaFoldDB" id="A0A8I2YKD6"/>
<dbReference type="Proteomes" id="UP000683000">
    <property type="component" value="Unassembled WGS sequence"/>
</dbReference>
<name>A0A8I2YKD6_9AGAM</name>
<gene>
    <name evidence="1" type="ORF">JVT61DRAFT_6101</name>
</gene>
<comment type="caution">
    <text evidence="1">The sequence shown here is derived from an EMBL/GenBank/DDBJ whole genome shotgun (WGS) entry which is preliminary data.</text>
</comment>
<dbReference type="EMBL" id="JAGFBS010000020">
    <property type="protein sequence ID" value="KAG6373939.1"/>
    <property type="molecule type" value="Genomic_DNA"/>
</dbReference>
<proteinExistence type="predicted"/>
<evidence type="ECO:0000313" key="2">
    <source>
        <dbReference type="Proteomes" id="UP000683000"/>
    </source>
</evidence>
<accession>A0A8I2YKD6</accession>
<protein>
    <submittedName>
        <fullName evidence="1">Uncharacterized protein</fullName>
    </submittedName>
</protein>